<dbReference type="GO" id="GO:0072330">
    <property type="term" value="P:monocarboxylic acid biosynthetic process"/>
    <property type="evidence" value="ECO:0007669"/>
    <property type="project" value="UniProtKB-ARBA"/>
</dbReference>
<keyword evidence="5" id="KW-1185">Reference proteome</keyword>
<proteinExistence type="predicted"/>
<gene>
    <name evidence="4" type="ORF">N7492_001090</name>
</gene>
<dbReference type="AlphaFoldDB" id="A0A9W9M010"/>
<evidence type="ECO:0000256" key="1">
    <source>
        <dbReference type="SAM" id="MobiDB-lite"/>
    </source>
</evidence>
<reference evidence="4" key="1">
    <citation type="submission" date="2022-11" db="EMBL/GenBank/DDBJ databases">
        <authorList>
            <person name="Petersen C."/>
        </authorList>
    </citation>
    <scope>NUCLEOTIDE SEQUENCE</scope>
    <source>
        <strain evidence="4">IBT 21917</strain>
    </source>
</reference>
<feature type="domain" description="AB hydrolase-1" evidence="3">
    <location>
        <begin position="96"/>
        <end position="221"/>
    </location>
</feature>
<keyword evidence="2" id="KW-0472">Membrane</keyword>
<dbReference type="Gene3D" id="3.40.50.1820">
    <property type="entry name" value="alpha/beta hydrolase"/>
    <property type="match status" value="1"/>
</dbReference>
<protein>
    <recommendedName>
        <fullName evidence="3">AB hydrolase-1 domain-containing protein</fullName>
    </recommendedName>
</protein>
<dbReference type="InterPro" id="IPR029058">
    <property type="entry name" value="AB_hydrolase_fold"/>
</dbReference>
<dbReference type="OrthoDB" id="6431331at2759"/>
<evidence type="ECO:0000313" key="4">
    <source>
        <dbReference type="EMBL" id="KAJ5183474.1"/>
    </source>
</evidence>
<accession>A0A9W9M010</accession>
<feature type="region of interest" description="Disordered" evidence="1">
    <location>
        <begin position="303"/>
        <end position="327"/>
    </location>
</feature>
<keyword evidence="2" id="KW-1133">Transmembrane helix</keyword>
<dbReference type="Pfam" id="PF00561">
    <property type="entry name" value="Abhydrolase_1"/>
    <property type="match status" value="1"/>
</dbReference>
<sequence length="479" mass="52747">MANFISKAIMVTAAYAYGLYTMVAWGWLFIRRGTFFKKRTEKEHLELQLARDRLWNLSNDFSGLSHHFVTLPSGFKFHFVSNHAPGSTGALSSDKPLVIFIHGFPDSWAVWRHIISSPDLQNDAAVVAIDLPGYGGTQTLSRYSTTNVLERLTELILTLRVQYGVDPGDKTNQKKVTIVAHDWGCLLTMRLAAEAPMLAHRFIISNGPLPALVMSNMRRLWLSARKMFHTALASPLHARAPLKQALHTLGPIFRQIASSSYVFTINLPLPMVRFFLTGGNHSFMTTVHKMGAGEGPFTPLEAADSMASSMGPSSAESKTQTAEGDTYPTTSTYDVDFGNILHSAHYYRVATGITHWRKSIETVTALHSIADGNVTRRTSSGAGLFDEAAPGVLNASTTIFWGQRDPALDPGMCLDGIRDFLVRDSQVVMLPESAHWTPTEPASRKAILAAVQWSVNGEKEDIEAVVQATYPSAKVTVRR</sequence>
<dbReference type="Proteomes" id="UP001146351">
    <property type="component" value="Unassembled WGS sequence"/>
</dbReference>
<comment type="caution">
    <text evidence="4">The sequence shown here is derived from an EMBL/GenBank/DDBJ whole genome shotgun (WGS) entry which is preliminary data.</text>
</comment>
<evidence type="ECO:0000256" key="2">
    <source>
        <dbReference type="SAM" id="Phobius"/>
    </source>
</evidence>
<keyword evidence="2" id="KW-0812">Transmembrane</keyword>
<evidence type="ECO:0000259" key="3">
    <source>
        <dbReference type="Pfam" id="PF00561"/>
    </source>
</evidence>
<dbReference type="EMBL" id="JAPQKO010000001">
    <property type="protein sequence ID" value="KAJ5183474.1"/>
    <property type="molecule type" value="Genomic_DNA"/>
</dbReference>
<organism evidence="4 5">
    <name type="scientific">Penicillium capsulatum</name>
    <dbReference type="NCBI Taxonomy" id="69766"/>
    <lineage>
        <taxon>Eukaryota</taxon>
        <taxon>Fungi</taxon>
        <taxon>Dikarya</taxon>
        <taxon>Ascomycota</taxon>
        <taxon>Pezizomycotina</taxon>
        <taxon>Eurotiomycetes</taxon>
        <taxon>Eurotiomycetidae</taxon>
        <taxon>Eurotiales</taxon>
        <taxon>Aspergillaceae</taxon>
        <taxon>Penicillium</taxon>
    </lineage>
</organism>
<dbReference type="SUPFAM" id="SSF53474">
    <property type="entry name" value="alpha/beta-Hydrolases"/>
    <property type="match status" value="1"/>
</dbReference>
<reference evidence="4" key="2">
    <citation type="journal article" date="2023" name="IMA Fungus">
        <title>Comparative genomic study of the Penicillium genus elucidates a diverse pangenome and 15 lateral gene transfer events.</title>
        <authorList>
            <person name="Petersen C."/>
            <person name="Sorensen T."/>
            <person name="Nielsen M.R."/>
            <person name="Sondergaard T.E."/>
            <person name="Sorensen J.L."/>
            <person name="Fitzpatrick D.A."/>
            <person name="Frisvad J.C."/>
            <person name="Nielsen K.L."/>
        </authorList>
    </citation>
    <scope>NUCLEOTIDE SEQUENCE</scope>
    <source>
        <strain evidence="4">IBT 21917</strain>
    </source>
</reference>
<name>A0A9W9M010_9EURO</name>
<dbReference type="PANTHER" id="PTHR43329">
    <property type="entry name" value="EPOXIDE HYDROLASE"/>
    <property type="match status" value="1"/>
</dbReference>
<evidence type="ECO:0000313" key="5">
    <source>
        <dbReference type="Proteomes" id="UP001146351"/>
    </source>
</evidence>
<feature type="transmembrane region" description="Helical" evidence="2">
    <location>
        <begin position="12"/>
        <end position="30"/>
    </location>
</feature>
<dbReference type="InterPro" id="IPR000073">
    <property type="entry name" value="AB_hydrolase_1"/>
</dbReference>
<feature type="compositionally biased region" description="Polar residues" evidence="1">
    <location>
        <begin position="306"/>
        <end position="327"/>
    </location>
</feature>
<dbReference type="GO" id="GO:0017000">
    <property type="term" value="P:antibiotic biosynthetic process"/>
    <property type="evidence" value="ECO:0007669"/>
    <property type="project" value="UniProtKB-ARBA"/>
</dbReference>